<feature type="transmembrane region" description="Helical" evidence="1">
    <location>
        <begin position="96"/>
        <end position="114"/>
    </location>
</feature>
<dbReference type="EMBL" id="BTSX01000004">
    <property type="protein sequence ID" value="GMS97357.1"/>
    <property type="molecule type" value="Genomic_DNA"/>
</dbReference>
<feature type="transmembrane region" description="Helical" evidence="1">
    <location>
        <begin position="20"/>
        <end position="40"/>
    </location>
</feature>
<feature type="non-terminal residue" evidence="2">
    <location>
        <position position="1"/>
    </location>
</feature>
<keyword evidence="3" id="KW-1185">Reference proteome</keyword>
<evidence type="ECO:0000256" key="1">
    <source>
        <dbReference type="SAM" id="Phobius"/>
    </source>
</evidence>
<feature type="transmembrane region" description="Helical" evidence="1">
    <location>
        <begin position="52"/>
        <end position="76"/>
    </location>
</feature>
<accession>A0AAV5TT07</accession>
<comment type="caution">
    <text evidence="2">The sequence shown here is derived from an EMBL/GenBank/DDBJ whole genome shotgun (WGS) entry which is preliminary data.</text>
</comment>
<organism evidence="2 3">
    <name type="scientific">Pristionchus entomophagus</name>
    <dbReference type="NCBI Taxonomy" id="358040"/>
    <lineage>
        <taxon>Eukaryota</taxon>
        <taxon>Metazoa</taxon>
        <taxon>Ecdysozoa</taxon>
        <taxon>Nematoda</taxon>
        <taxon>Chromadorea</taxon>
        <taxon>Rhabditida</taxon>
        <taxon>Rhabditina</taxon>
        <taxon>Diplogasteromorpha</taxon>
        <taxon>Diplogasteroidea</taxon>
        <taxon>Neodiplogasteridae</taxon>
        <taxon>Pristionchus</taxon>
    </lineage>
</organism>
<proteinExistence type="predicted"/>
<gene>
    <name evidence="2" type="ORF">PENTCL1PPCAC_19532</name>
</gene>
<sequence length="158" mass="18267">FDMTFFRPPDPSLHHLLRVGKLTLTFLSIIMAIVSVLIIHLSRTISREYARLLYTVIIFTAFFDMYSQIIFDSQYIMPYLCVYRDNPLFNIPLNPAWGFIVWVTMFALNAPIYAACFIHRHQVIVSPESSLKLNLYAHVAALSIITTPSLTYGYAYYV</sequence>
<feature type="transmembrane region" description="Helical" evidence="1">
    <location>
        <begin position="135"/>
        <end position="157"/>
    </location>
</feature>
<evidence type="ECO:0008006" key="4">
    <source>
        <dbReference type="Google" id="ProtNLM"/>
    </source>
</evidence>
<keyword evidence="1" id="KW-1133">Transmembrane helix</keyword>
<feature type="non-terminal residue" evidence="2">
    <location>
        <position position="158"/>
    </location>
</feature>
<dbReference type="Proteomes" id="UP001432027">
    <property type="component" value="Unassembled WGS sequence"/>
</dbReference>
<keyword evidence="1" id="KW-0472">Membrane</keyword>
<dbReference type="InterPro" id="IPR053220">
    <property type="entry name" value="Nematode_rcpt-like_serp_H"/>
</dbReference>
<protein>
    <recommendedName>
        <fullName evidence="4">G protein-coupled receptor</fullName>
    </recommendedName>
</protein>
<evidence type="ECO:0000313" key="2">
    <source>
        <dbReference type="EMBL" id="GMS97357.1"/>
    </source>
</evidence>
<evidence type="ECO:0000313" key="3">
    <source>
        <dbReference type="Proteomes" id="UP001432027"/>
    </source>
</evidence>
<dbReference type="PANTHER" id="PTHR22941">
    <property type="entry name" value="SERPENTINE RECEPTOR"/>
    <property type="match status" value="1"/>
</dbReference>
<dbReference type="AlphaFoldDB" id="A0AAV5TT07"/>
<name>A0AAV5TT07_9BILA</name>
<keyword evidence="1" id="KW-0812">Transmembrane</keyword>
<reference evidence="2" key="1">
    <citation type="submission" date="2023-10" db="EMBL/GenBank/DDBJ databases">
        <title>Genome assembly of Pristionchus species.</title>
        <authorList>
            <person name="Yoshida K."/>
            <person name="Sommer R.J."/>
        </authorList>
    </citation>
    <scope>NUCLEOTIDE SEQUENCE</scope>
    <source>
        <strain evidence="2">RS0144</strain>
    </source>
</reference>
<dbReference type="PANTHER" id="PTHR22941:SF26">
    <property type="entry name" value="SERPENTINE RECEPTOR, CLASS H"/>
    <property type="match status" value="1"/>
</dbReference>